<dbReference type="Gene3D" id="2.40.170.20">
    <property type="entry name" value="TonB-dependent receptor, beta-barrel domain"/>
    <property type="match status" value="1"/>
</dbReference>
<dbReference type="GO" id="GO:0044718">
    <property type="term" value="P:siderophore transmembrane transport"/>
    <property type="evidence" value="ECO:0007669"/>
    <property type="project" value="TreeGrafter"/>
</dbReference>
<keyword evidence="3" id="KW-1134">Transmembrane beta strand</keyword>
<feature type="domain" description="TonB-dependent receptor plug" evidence="13">
    <location>
        <begin position="145"/>
        <end position="220"/>
    </location>
</feature>
<evidence type="ECO:0000259" key="13">
    <source>
        <dbReference type="Pfam" id="PF07715"/>
    </source>
</evidence>
<evidence type="ECO:0000256" key="8">
    <source>
        <dbReference type="ARBA" id="ARBA00023170"/>
    </source>
</evidence>
<dbReference type="GO" id="GO:0015344">
    <property type="term" value="F:siderophore uptake transmembrane transporter activity"/>
    <property type="evidence" value="ECO:0007669"/>
    <property type="project" value="TreeGrafter"/>
</dbReference>
<keyword evidence="2" id="KW-0813">Transport</keyword>
<dbReference type="InterPro" id="IPR036942">
    <property type="entry name" value="Beta-barrel_TonB_sf"/>
</dbReference>
<dbReference type="RefSeq" id="WP_097442357.1">
    <property type="nucleotide sequence ID" value="NZ_NBWU01000004.1"/>
</dbReference>
<evidence type="ECO:0000256" key="10">
    <source>
        <dbReference type="RuleBase" id="RU003357"/>
    </source>
</evidence>
<keyword evidence="5 11" id="KW-0732">Signal</keyword>
<dbReference type="PANTHER" id="PTHR30069">
    <property type="entry name" value="TONB-DEPENDENT OUTER MEMBRANE RECEPTOR"/>
    <property type="match status" value="1"/>
</dbReference>
<evidence type="ECO:0000256" key="7">
    <source>
        <dbReference type="ARBA" id="ARBA00023136"/>
    </source>
</evidence>
<comment type="subcellular location">
    <subcellularLocation>
        <location evidence="1">Cell outer membrane</location>
        <topology evidence="1">Multi-pass membrane protein</topology>
    </subcellularLocation>
</comment>
<dbReference type="SUPFAM" id="SSF56935">
    <property type="entry name" value="Porins"/>
    <property type="match status" value="1"/>
</dbReference>
<evidence type="ECO:0000259" key="12">
    <source>
        <dbReference type="Pfam" id="PF00593"/>
    </source>
</evidence>
<dbReference type="Pfam" id="PF07715">
    <property type="entry name" value="Plug"/>
    <property type="match status" value="1"/>
</dbReference>
<evidence type="ECO:0000256" key="3">
    <source>
        <dbReference type="ARBA" id="ARBA00022452"/>
    </source>
</evidence>
<evidence type="ECO:0000256" key="5">
    <source>
        <dbReference type="ARBA" id="ARBA00022729"/>
    </source>
</evidence>
<sequence>MSFRRASVFLFLFVFPLAVLCQNSTLSGTITDADSGETLVGVTLFFPDSEIWTTTNAYGFFSVELEKGAHRIIINLLGYATLQETLELQQNTQFDFKLKPQAQRLEEVVLTETTATKPVTEARLGVHELSAKGIKNIPVVLGEPDVLNALVMLPGVSNAGEGSSGFNVRGGAADQNLILLDEATLFNSSHLFGFFSVFNPDAIKDLSLYKGDIPAKYGGRLSSVLDIYQKEGNNNRFSMSGGIGVVSSRLLAEGPLVKDKGSFLVGARSSYAHLFLKLTDNDNSAYFYDVNAKVSHRLGKRDKLFLSGYFGRDVFKISERFVNTYGNMLVNLRWNHLYTDKLFGNLSLIYSDYFYGLDLDFVGLDWKSGINNINLKYDFKHYLSNALTLEYGLNSIYYAFNPGTIAPTGPDSGINPDQLTEKFAWEWASYIDASFKPGPKWDFRLGLRYSHFNRKGQDELFTYDSNGPVHFNQQFQIYQKAEPTGSISPNKNDNIATFNAWEPRAALSYNLNEQEAIKASYARMTQYLHLISNTNSPTPLDIWAPSGPYIDPQRADIWSAGYAKYFNKVGFSLETEVFYKNIKNRLDYIDGANLVANDAIEQVVLPGRARAYGWEVLIKKEIGAFNGWLGYTLSKSEQRTPGRNSNEPGINSGKWYNTPFDKTHDVSVSAGYNWNEKWRFACNFLYQTGQPSNFPIGQFEFKNLTVPIYGDRNVDRLPAYHRLDLSATLRPKKNADRHYQSQWVFGLYNVYNRDNAFTISFSKNTDNGVNEAVKTSIFGIVPAITYNFSF</sequence>
<dbReference type="Gene3D" id="2.170.130.10">
    <property type="entry name" value="TonB-dependent receptor, plug domain"/>
    <property type="match status" value="1"/>
</dbReference>
<dbReference type="InterPro" id="IPR037066">
    <property type="entry name" value="Plug_dom_sf"/>
</dbReference>
<keyword evidence="14" id="KW-0176">Collagen</keyword>
<evidence type="ECO:0000256" key="2">
    <source>
        <dbReference type="ARBA" id="ARBA00022448"/>
    </source>
</evidence>
<keyword evidence="4" id="KW-0812">Transmembrane</keyword>
<evidence type="ECO:0000256" key="1">
    <source>
        <dbReference type="ARBA" id="ARBA00004571"/>
    </source>
</evidence>
<comment type="similarity">
    <text evidence="10">Belongs to the TonB-dependent receptor family.</text>
</comment>
<dbReference type="PANTHER" id="PTHR30069:SF29">
    <property type="entry name" value="HEMOGLOBIN AND HEMOGLOBIN-HAPTOGLOBIN-BINDING PROTEIN 1-RELATED"/>
    <property type="match status" value="1"/>
</dbReference>
<dbReference type="InterPro" id="IPR012910">
    <property type="entry name" value="Plug_dom"/>
</dbReference>
<feature type="domain" description="TonB-dependent receptor-like beta-barrel" evidence="12">
    <location>
        <begin position="308"/>
        <end position="750"/>
    </location>
</feature>
<dbReference type="InterPro" id="IPR000531">
    <property type="entry name" value="Beta-barrel_TonB"/>
</dbReference>
<dbReference type="Pfam" id="PF00593">
    <property type="entry name" value="TonB_dep_Rec_b-barrel"/>
    <property type="match status" value="1"/>
</dbReference>
<dbReference type="Gene3D" id="2.60.40.1120">
    <property type="entry name" value="Carboxypeptidase-like, regulatory domain"/>
    <property type="match status" value="1"/>
</dbReference>
<keyword evidence="8" id="KW-0675">Receptor</keyword>
<gene>
    <name evidence="14" type="ORF">B7P33_10170</name>
</gene>
<evidence type="ECO:0000256" key="9">
    <source>
        <dbReference type="ARBA" id="ARBA00023237"/>
    </source>
</evidence>
<organism evidence="14 15">
    <name type="scientific">Sediminicola luteus</name>
    <dbReference type="NCBI Taxonomy" id="319238"/>
    <lineage>
        <taxon>Bacteria</taxon>
        <taxon>Pseudomonadati</taxon>
        <taxon>Bacteroidota</taxon>
        <taxon>Flavobacteriia</taxon>
        <taxon>Flavobacteriales</taxon>
        <taxon>Flavobacteriaceae</taxon>
        <taxon>Sediminicola</taxon>
    </lineage>
</organism>
<dbReference type="AlphaFoldDB" id="A0A2A4G5D4"/>
<evidence type="ECO:0000256" key="11">
    <source>
        <dbReference type="SAM" id="SignalP"/>
    </source>
</evidence>
<keyword evidence="15" id="KW-1185">Reference proteome</keyword>
<feature type="signal peptide" evidence="11">
    <location>
        <begin position="1"/>
        <end position="21"/>
    </location>
</feature>
<proteinExistence type="inferred from homology"/>
<keyword evidence="7 10" id="KW-0472">Membrane</keyword>
<comment type="caution">
    <text evidence="14">The sequence shown here is derived from an EMBL/GenBank/DDBJ whole genome shotgun (WGS) entry which is preliminary data.</text>
</comment>
<dbReference type="GO" id="GO:0009279">
    <property type="term" value="C:cell outer membrane"/>
    <property type="evidence" value="ECO:0007669"/>
    <property type="project" value="UniProtKB-SubCell"/>
</dbReference>
<dbReference type="SUPFAM" id="SSF49464">
    <property type="entry name" value="Carboxypeptidase regulatory domain-like"/>
    <property type="match status" value="1"/>
</dbReference>
<accession>A0A2A4G5D4</accession>
<dbReference type="InterPro" id="IPR039426">
    <property type="entry name" value="TonB-dep_rcpt-like"/>
</dbReference>
<keyword evidence="6 10" id="KW-0798">TonB box</keyword>
<name>A0A2A4G5D4_9FLAO</name>
<feature type="chain" id="PRO_5012833574" evidence="11">
    <location>
        <begin position="22"/>
        <end position="790"/>
    </location>
</feature>
<dbReference type="Pfam" id="PF13715">
    <property type="entry name" value="CarbopepD_reg_2"/>
    <property type="match status" value="1"/>
</dbReference>
<dbReference type="Proteomes" id="UP000219559">
    <property type="component" value="Unassembled WGS sequence"/>
</dbReference>
<dbReference type="OrthoDB" id="9803050at2"/>
<evidence type="ECO:0000256" key="4">
    <source>
        <dbReference type="ARBA" id="ARBA00022692"/>
    </source>
</evidence>
<protein>
    <submittedName>
        <fullName evidence="14">Collagen-binding protein</fullName>
    </submittedName>
</protein>
<evidence type="ECO:0000313" key="14">
    <source>
        <dbReference type="EMBL" id="PCE63641.1"/>
    </source>
</evidence>
<evidence type="ECO:0000313" key="15">
    <source>
        <dbReference type="Proteomes" id="UP000219559"/>
    </source>
</evidence>
<dbReference type="EMBL" id="NBWU01000004">
    <property type="protein sequence ID" value="PCE63641.1"/>
    <property type="molecule type" value="Genomic_DNA"/>
</dbReference>
<reference evidence="14 15" key="1">
    <citation type="submission" date="2017-04" db="EMBL/GenBank/DDBJ databases">
        <title>A new member of the family Flavobacteriaceae isolated from ascidians.</title>
        <authorList>
            <person name="Chen L."/>
        </authorList>
    </citation>
    <scope>NUCLEOTIDE SEQUENCE [LARGE SCALE GENOMIC DNA]</scope>
    <source>
        <strain evidence="14 15">HQA918</strain>
    </source>
</reference>
<keyword evidence="9" id="KW-0998">Cell outer membrane</keyword>
<evidence type="ECO:0000256" key="6">
    <source>
        <dbReference type="ARBA" id="ARBA00023077"/>
    </source>
</evidence>
<dbReference type="InterPro" id="IPR008969">
    <property type="entry name" value="CarboxyPept-like_regulatory"/>
</dbReference>